<reference evidence="1 2" key="1">
    <citation type="submission" date="2011-05" db="EMBL/GenBank/DDBJ databases">
        <authorList>
            <person name="Muzny D."/>
            <person name="Qin X."/>
            <person name="Deng J."/>
            <person name="Jiang H."/>
            <person name="Liu Y."/>
            <person name="Qu J."/>
            <person name="Song X.-Z."/>
            <person name="Zhang L."/>
            <person name="Thornton R."/>
            <person name="Coyle M."/>
            <person name="Francisco L."/>
            <person name="Jackson L."/>
            <person name="Javaid M."/>
            <person name="Korchina V."/>
            <person name="Kovar C."/>
            <person name="Mata R."/>
            <person name="Mathew T."/>
            <person name="Ngo R."/>
            <person name="Nguyen L."/>
            <person name="Nguyen N."/>
            <person name="Okwuonu G."/>
            <person name="Ongeri F."/>
            <person name="Pham C."/>
            <person name="Simmons D."/>
            <person name="Wilczek-Boney K."/>
            <person name="Hale W."/>
            <person name="Jakkamsetti A."/>
            <person name="Pham P."/>
            <person name="Ruth R."/>
            <person name="San Lucas F."/>
            <person name="Warren J."/>
            <person name="Zhang J."/>
            <person name="Zhao Z."/>
            <person name="Zhou C."/>
            <person name="Zhu D."/>
            <person name="Lee S."/>
            <person name="Bess C."/>
            <person name="Blankenburg K."/>
            <person name="Forbes L."/>
            <person name="Fu Q."/>
            <person name="Gubbala S."/>
            <person name="Hirani K."/>
            <person name="Jayaseelan J.C."/>
            <person name="Lara F."/>
            <person name="Munidasa M."/>
            <person name="Palculict T."/>
            <person name="Patil S."/>
            <person name="Pu L.-L."/>
            <person name="Saada N."/>
            <person name="Tang L."/>
            <person name="Weissenberger G."/>
            <person name="Zhu Y."/>
            <person name="Hemphill L."/>
            <person name="Shang Y."/>
            <person name="Youmans B."/>
            <person name="Ayvaz T."/>
            <person name="Ross M."/>
            <person name="Santibanez J."/>
            <person name="Aqrawi P."/>
            <person name="Gross S."/>
            <person name="Joshi V."/>
            <person name="Fowler G."/>
            <person name="Nazareth L."/>
            <person name="Reid J."/>
            <person name="Worley K."/>
            <person name="Petrosino J."/>
            <person name="Highlander S."/>
            <person name="Gibbs R."/>
        </authorList>
    </citation>
    <scope>NUCLEOTIDE SEQUENCE [LARGE SCALE GENOMIC DNA]</scope>
    <source>
        <strain evidence="1 2">ATCC 51191</strain>
    </source>
</reference>
<sequence length="142" mass="16074">GRYITSTGDNIKEARKYLTDMGLESKEIDRVLDSFAPQTLQVEKVAVKDYGIRFYDVNYTTNPGLPKPGGQYLFETFTSNINREGLALLPSWNQMTGIKQWQIKPGTVILKGIADSQQLQGTQYIYPGGAKQIFIYQPKYII</sequence>
<dbReference type="HOGENOM" id="CLU_151617_0_0_0"/>
<dbReference type="AlphaFoldDB" id="F9EQF7"/>
<dbReference type="PATRIC" id="fig|997347.4.peg.1991"/>
<gene>
    <name evidence="1" type="ORF">HMPREF9094_2162</name>
</gene>
<dbReference type="EMBL" id="AFQD01000402">
    <property type="protein sequence ID" value="EGQ78808.1"/>
    <property type="molecule type" value="Genomic_DNA"/>
</dbReference>
<keyword evidence="2" id="KW-1185">Reference proteome</keyword>
<name>F9EQF7_9FUSO</name>
<evidence type="ECO:0000313" key="2">
    <source>
        <dbReference type="Proteomes" id="UP000005392"/>
    </source>
</evidence>
<feature type="non-terminal residue" evidence="1">
    <location>
        <position position="1"/>
    </location>
</feature>
<evidence type="ECO:0000313" key="1">
    <source>
        <dbReference type="EMBL" id="EGQ78808.1"/>
    </source>
</evidence>
<comment type="caution">
    <text evidence="1">The sequence shown here is derived from an EMBL/GenBank/DDBJ whole genome shotgun (WGS) entry which is preliminary data.</text>
</comment>
<protein>
    <submittedName>
        <fullName evidence="1">Uncharacterized protein</fullName>
    </submittedName>
</protein>
<proteinExistence type="predicted"/>
<accession>F9EQF7</accession>
<organism evidence="1 2">
    <name type="scientific">Fusobacterium animalis ATCC 51191</name>
    <dbReference type="NCBI Taxonomy" id="997347"/>
    <lineage>
        <taxon>Bacteria</taxon>
        <taxon>Fusobacteriati</taxon>
        <taxon>Fusobacteriota</taxon>
        <taxon>Fusobacteriia</taxon>
        <taxon>Fusobacteriales</taxon>
        <taxon>Fusobacteriaceae</taxon>
        <taxon>Fusobacterium</taxon>
    </lineage>
</organism>
<dbReference type="Proteomes" id="UP000005392">
    <property type="component" value="Unassembled WGS sequence"/>
</dbReference>